<organism evidence="3 4">
    <name type="scientific">Dothidotthia symphoricarpi CBS 119687</name>
    <dbReference type="NCBI Taxonomy" id="1392245"/>
    <lineage>
        <taxon>Eukaryota</taxon>
        <taxon>Fungi</taxon>
        <taxon>Dikarya</taxon>
        <taxon>Ascomycota</taxon>
        <taxon>Pezizomycotina</taxon>
        <taxon>Dothideomycetes</taxon>
        <taxon>Pleosporomycetidae</taxon>
        <taxon>Pleosporales</taxon>
        <taxon>Dothidotthiaceae</taxon>
        <taxon>Dothidotthia</taxon>
    </lineage>
</organism>
<accession>A0A6A6ANH8</accession>
<evidence type="ECO:0008006" key="5">
    <source>
        <dbReference type="Google" id="ProtNLM"/>
    </source>
</evidence>
<dbReference type="GeneID" id="54402672"/>
<keyword evidence="2" id="KW-0472">Membrane</keyword>
<evidence type="ECO:0000256" key="1">
    <source>
        <dbReference type="SAM" id="MobiDB-lite"/>
    </source>
</evidence>
<feature type="region of interest" description="Disordered" evidence="1">
    <location>
        <begin position="1"/>
        <end position="20"/>
    </location>
</feature>
<evidence type="ECO:0000313" key="3">
    <source>
        <dbReference type="EMBL" id="KAF2133469.1"/>
    </source>
</evidence>
<evidence type="ECO:0000313" key="4">
    <source>
        <dbReference type="Proteomes" id="UP000799771"/>
    </source>
</evidence>
<keyword evidence="2" id="KW-0812">Transmembrane</keyword>
<proteinExistence type="predicted"/>
<keyword evidence="4" id="KW-1185">Reference proteome</keyword>
<reference evidence="3" key="1">
    <citation type="journal article" date="2020" name="Stud. Mycol.">
        <title>101 Dothideomycetes genomes: a test case for predicting lifestyles and emergence of pathogens.</title>
        <authorList>
            <person name="Haridas S."/>
            <person name="Albert R."/>
            <person name="Binder M."/>
            <person name="Bloem J."/>
            <person name="Labutti K."/>
            <person name="Salamov A."/>
            <person name="Andreopoulos B."/>
            <person name="Baker S."/>
            <person name="Barry K."/>
            <person name="Bills G."/>
            <person name="Bluhm B."/>
            <person name="Cannon C."/>
            <person name="Castanera R."/>
            <person name="Culley D."/>
            <person name="Daum C."/>
            <person name="Ezra D."/>
            <person name="Gonzalez J."/>
            <person name="Henrissat B."/>
            <person name="Kuo A."/>
            <person name="Liang C."/>
            <person name="Lipzen A."/>
            <person name="Lutzoni F."/>
            <person name="Magnuson J."/>
            <person name="Mondo S."/>
            <person name="Nolan M."/>
            <person name="Ohm R."/>
            <person name="Pangilinan J."/>
            <person name="Park H.-J."/>
            <person name="Ramirez L."/>
            <person name="Alfaro M."/>
            <person name="Sun H."/>
            <person name="Tritt A."/>
            <person name="Yoshinaga Y."/>
            <person name="Zwiers L.-H."/>
            <person name="Turgeon B."/>
            <person name="Goodwin S."/>
            <person name="Spatafora J."/>
            <person name="Crous P."/>
            <person name="Grigoriev I."/>
        </authorList>
    </citation>
    <scope>NUCLEOTIDE SEQUENCE</scope>
    <source>
        <strain evidence="3">CBS 119687</strain>
    </source>
</reference>
<dbReference type="RefSeq" id="XP_033527856.1">
    <property type="nucleotide sequence ID" value="XM_033662240.1"/>
</dbReference>
<dbReference type="EMBL" id="ML977499">
    <property type="protein sequence ID" value="KAF2133469.1"/>
    <property type="molecule type" value="Genomic_DNA"/>
</dbReference>
<name>A0A6A6ANH8_9PLEO</name>
<dbReference type="Proteomes" id="UP000799771">
    <property type="component" value="Unassembled WGS sequence"/>
</dbReference>
<dbReference type="AlphaFoldDB" id="A0A6A6ANH8"/>
<evidence type="ECO:0000256" key="2">
    <source>
        <dbReference type="SAM" id="Phobius"/>
    </source>
</evidence>
<gene>
    <name evidence="3" type="ORF">P153DRAFT_157526</name>
</gene>
<feature type="compositionally biased region" description="Polar residues" evidence="1">
    <location>
        <begin position="1"/>
        <end position="12"/>
    </location>
</feature>
<protein>
    <recommendedName>
        <fullName evidence="5">Transmembrane protein</fullName>
    </recommendedName>
</protein>
<sequence length="143" mass="16706">MYTQQHDPSSGASKRPYRADLSRSQQNELSSEFLRNYAFRYLHLHCVGVCIGVLCYIACSVFFLGLVFLGFESSFFQFGLSCLRLRCLRFWACLVGMRTRIAMGLNERIALIRLGFVDMIWTRMQVYKYQKFNTIHNQPALYS</sequence>
<feature type="transmembrane region" description="Helical" evidence="2">
    <location>
        <begin position="41"/>
        <end position="69"/>
    </location>
</feature>
<keyword evidence="2" id="KW-1133">Transmembrane helix</keyword>